<dbReference type="SUPFAM" id="SSF52172">
    <property type="entry name" value="CheY-like"/>
    <property type="match status" value="1"/>
</dbReference>
<comment type="function">
    <text evidence="3">May play the central regulatory role in sporulation. It may be an element of the effector pathway responsible for the activation of sporulation genes in response to nutritional stress. Spo0A may act in concert with spo0H (a sigma factor) to control the expression of some genes that are critical to the sporulation process.</text>
</comment>
<dbReference type="InterPro" id="IPR011990">
    <property type="entry name" value="TPR-like_helical_dom_sf"/>
</dbReference>
<dbReference type="GO" id="GO:0000160">
    <property type="term" value="P:phosphorelay signal transduction system"/>
    <property type="evidence" value="ECO:0007669"/>
    <property type="project" value="InterPro"/>
</dbReference>
<keyword evidence="7" id="KW-1185">Reference proteome</keyword>
<evidence type="ECO:0000256" key="4">
    <source>
        <dbReference type="PROSITE-ProRule" id="PRU00169"/>
    </source>
</evidence>
<dbReference type="SMART" id="SM01043">
    <property type="entry name" value="BTAD"/>
    <property type="match status" value="1"/>
</dbReference>
<dbReference type="InterPro" id="IPR011006">
    <property type="entry name" value="CheY-like_superfamily"/>
</dbReference>
<dbReference type="InterPro" id="IPR036388">
    <property type="entry name" value="WH-like_DNA-bd_sf"/>
</dbReference>
<dbReference type="GO" id="GO:0006355">
    <property type="term" value="P:regulation of DNA-templated transcription"/>
    <property type="evidence" value="ECO:0007669"/>
    <property type="project" value="InterPro"/>
</dbReference>
<dbReference type="PANTHER" id="PTHR35807">
    <property type="entry name" value="TRANSCRIPTIONAL REGULATOR REDD-RELATED"/>
    <property type="match status" value="1"/>
</dbReference>
<dbReference type="Gene3D" id="1.25.40.10">
    <property type="entry name" value="Tetratricopeptide repeat domain"/>
    <property type="match status" value="1"/>
</dbReference>
<dbReference type="InterPro" id="IPR051677">
    <property type="entry name" value="AfsR-DnrI-RedD_regulator"/>
</dbReference>
<keyword evidence="2" id="KW-0238">DNA-binding</keyword>
<name>A0A0L6ZCI9_9CLOT</name>
<reference evidence="7" key="1">
    <citation type="submission" date="2015-08" db="EMBL/GenBank/DDBJ databases">
        <title>Genome sequence of the strict anaerobe Clostridium homopropionicum LuHBu1 (DSM 5847T).</title>
        <authorList>
            <person name="Poehlein A."/>
            <person name="Beck M."/>
            <person name="Schiel-Bengelsdorf B."/>
            <person name="Bengelsdorf F.R."/>
            <person name="Daniel R."/>
            <person name="Duerre P."/>
        </authorList>
    </citation>
    <scope>NUCLEOTIDE SEQUENCE [LARGE SCALE GENOMIC DNA]</scope>
    <source>
        <strain evidence="7">DSM 5847</strain>
    </source>
</reference>
<feature type="domain" description="Response regulatory" evidence="5">
    <location>
        <begin position="3"/>
        <end position="117"/>
    </location>
</feature>
<dbReference type="InterPro" id="IPR001789">
    <property type="entry name" value="Sig_transdc_resp-reg_receiver"/>
</dbReference>
<dbReference type="GO" id="GO:0003677">
    <property type="term" value="F:DNA binding"/>
    <property type="evidence" value="ECO:0007669"/>
    <property type="project" value="UniProtKB-KW"/>
</dbReference>
<feature type="modified residue" description="4-aspartylphosphate" evidence="4">
    <location>
        <position position="54"/>
    </location>
</feature>
<dbReference type="Gene3D" id="3.40.50.2300">
    <property type="match status" value="1"/>
</dbReference>
<evidence type="ECO:0000259" key="5">
    <source>
        <dbReference type="PROSITE" id="PS50110"/>
    </source>
</evidence>
<dbReference type="SUPFAM" id="SSF46894">
    <property type="entry name" value="C-terminal effector domain of the bipartite response regulators"/>
    <property type="match status" value="1"/>
</dbReference>
<comment type="caution">
    <text evidence="6">The sequence shown here is derived from an EMBL/GenBank/DDBJ whole genome shotgun (WGS) entry which is preliminary data.</text>
</comment>
<dbReference type="PATRIC" id="fig|1121318.3.peg.824"/>
<gene>
    <name evidence="6" type="primary">yehT</name>
    <name evidence="6" type="ORF">CLHOM_08190</name>
</gene>
<dbReference type="InterPro" id="IPR016032">
    <property type="entry name" value="Sig_transdc_resp-reg_C-effctor"/>
</dbReference>
<dbReference type="STRING" id="36844.SAMN04488501_103183"/>
<evidence type="ECO:0000256" key="2">
    <source>
        <dbReference type="ARBA" id="ARBA00023125"/>
    </source>
</evidence>
<dbReference type="SUPFAM" id="SSF48452">
    <property type="entry name" value="TPR-like"/>
    <property type="match status" value="1"/>
</dbReference>
<evidence type="ECO:0000256" key="1">
    <source>
        <dbReference type="ARBA" id="ARBA00018672"/>
    </source>
</evidence>
<sequence>MFNAVVVEDEKPILDLMKILISKNEYLNVIGEFTSSKEALSNISKLKPQVVFLDVEMPGMNGIELAREITKYNENIEVIFVTAYEKYAVEAFKVSAINYILKPITEDEINFTVARLLKKNVKAANKKKEKKYKVYCLGNLKLYEGSKNLEIKWPTAKTEELFSFLIYHKGEIINKWNLCETLWSSKDPNSAEHNLHNTIYRLKSTLKKFGINHVIQYEAKGYKINLNDFYCDAFEYENFVDNIVKINDENIEKYEKMITLYKGNLYGDKDYIWGLDWQEKLRNSFSDLIKTAYPYYMEQKNYNKAEEQLKRLLQINPFDEEAHELLQKVYYYMGDRLKLVNHYEQLRNILKRELNIDIKESTKKLHKECILSLEKRGKIL</sequence>
<accession>A0A0L6ZCI9</accession>
<dbReference type="Proteomes" id="UP000037043">
    <property type="component" value="Unassembled WGS sequence"/>
</dbReference>
<organism evidence="6 7">
    <name type="scientific">Clostridium homopropionicum DSM 5847</name>
    <dbReference type="NCBI Taxonomy" id="1121318"/>
    <lineage>
        <taxon>Bacteria</taxon>
        <taxon>Bacillati</taxon>
        <taxon>Bacillota</taxon>
        <taxon>Clostridia</taxon>
        <taxon>Eubacteriales</taxon>
        <taxon>Clostridiaceae</taxon>
        <taxon>Clostridium</taxon>
    </lineage>
</organism>
<dbReference type="InterPro" id="IPR005158">
    <property type="entry name" value="BTAD"/>
</dbReference>
<proteinExistence type="predicted"/>
<dbReference type="RefSeq" id="WP_052220409.1">
    <property type="nucleotide sequence ID" value="NZ_LHUR01000012.1"/>
</dbReference>
<dbReference type="PROSITE" id="PS50110">
    <property type="entry name" value="RESPONSE_REGULATORY"/>
    <property type="match status" value="1"/>
</dbReference>
<dbReference type="Pfam" id="PF03704">
    <property type="entry name" value="BTAD"/>
    <property type="match status" value="1"/>
</dbReference>
<dbReference type="Pfam" id="PF00072">
    <property type="entry name" value="Response_reg"/>
    <property type="match status" value="1"/>
</dbReference>
<dbReference type="SMART" id="SM00448">
    <property type="entry name" value="REC"/>
    <property type="match status" value="1"/>
</dbReference>
<evidence type="ECO:0000256" key="3">
    <source>
        <dbReference type="ARBA" id="ARBA00024867"/>
    </source>
</evidence>
<evidence type="ECO:0000313" key="6">
    <source>
        <dbReference type="EMBL" id="KOA20677.1"/>
    </source>
</evidence>
<dbReference type="EMBL" id="LHUR01000012">
    <property type="protein sequence ID" value="KOA20677.1"/>
    <property type="molecule type" value="Genomic_DNA"/>
</dbReference>
<dbReference type="Gene3D" id="1.10.10.10">
    <property type="entry name" value="Winged helix-like DNA-binding domain superfamily/Winged helix DNA-binding domain"/>
    <property type="match status" value="1"/>
</dbReference>
<protein>
    <recommendedName>
        <fullName evidence="1">Stage 0 sporulation protein A homolog</fullName>
    </recommendedName>
</protein>
<keyword evidence="4" id="KW-0597">Phosphoprotein</keyword>
<dbReference type="AlphaFoldDB" id="A0A0L6ZCI9"/>
<evidence type="ECO:0000313" key="7">
    <source>
        <dbReference type="Proteomes" id="UP000037043"/>
    </source>
</evidence>